<evidence type="ECO:0000313" key="2">
    <source>
        <dbReference type="EMBL" id="KAJ7047494.1"/>
    </source>
</evidence>
<feature type="compositionally biased region" description="Acidic residues" evidence="1">
    <location>
        <begin position="206"/>
        <end position="230"/>
    </location>
</feature>
<comment type="caution">
    <text evidence="2">The sequence shown here is derived from an EMBL/GenBank/DDBJ whole genome shotgun (WGS) entry which is preliminary data.</text>
</comment>
<keyword evidence="3" id="KW-1185">Reference proteome</keyword>
<dbReference type="EMBL" id="JARJCM010000001">
    <property type="protein sequence ID" value="KAJ7047494.1"/>
    <property type="molecule type" value="Genomic_DNA"/>
</dbReference>
<proteinExistence type="predicted"/>
<feature type="compositionally biased region" description="Polar residues" evidence="1">
    <location>
        <begin position="257"/>
        <end position="267"/>
    </location>
</feature>
<dbReference type="AlphaFoldDB" id="A0AAD6TIZ6"/>
<feature type="non-terminal residue" evidence="2">
    <location>
        <position position="267"/>
    </location>
</feature>
<feature type="non-terminal residue" evidence="2">
    <location>
        <position position="1"/>
    </location>
</feature>
<accession>A0AAD6TIZ6</accession>
<dbReference type="Proteomes" id="UP001218188">
    <property type="component" value="Unassembled WGS sequence"/>
</dbReference>
<sequence>YSPPSSPSSARSPSRASQRHKTALPHGFRPAPKPKRTPILEMSLRELQDLHSTNTRLLASPRESTSADAESWMVRVKAEQVAVEGRLVELVGMDAINTGLKNTAIKGEDDMDVEPPPEPYTNPILEAKRKALSRFEPANNGTVIGSLSMQEAIALEQRAHLADKERQERLLEKRKRMGMSVPGEQLTRQEREARIYAFMNHKPSDSDLEDDSEDEYDDEDPASWFEDDQDDGRKGQLIVEPDEEDYGDIIRIDGSRLPSQYSTFYEP</sequence>
<gene>
    <name evidence="2" type="ORF">C8F04DRAFT_934192</name>
</gene>
<evidence type="ECO:0000256" key="1">
    <source>
        <dbReference type="SAM" id="MobiDB-lite"/>
    </source>
</evidence>
<feature type="region of interest" description="Disordered" evidence="1">
    <location>
        <begin position="199"/>
        <end position="267"/>
    </location>
</feature>
<evidence type="ECO:0000313" key="3">
    <source>
        <dbReference type="Proteomes" id="UP001218188"/>
    </source>
</evidence>
<feature type="compositionally biased region" description="Low complexity" evidence="1">
    <location>
        <begin position="7"/>
        <end position="16"/>
    </location>
</feature>
<protein>
    <submittedName>
        <fullName evidence="2">Uncharacterized protein</fullName>
    </submittedName>
</protein>
<feature type="region of interest" description="Disordered" evidence="1">
    <location>
        <begin position="1"/>
        <end position="37"/>
    </location>
</feature>
<organism evidence="2 3">
    <name type="scientific">Mycena alexandri</name>
    <dbReference type="NCBI Taxonomy" id="1745969"/>
    <lineage>
        <taxon>Eukaryota</taxon>
        <taxon>Fungi</taxon>
        <taxon>Dikarya</taxon>
        <taxon>Basidiomycota</taxon>
        <taxon>Agaricomycotina</taxon>
        <taxon>Agaricomycetes</taxon>
        <taxon>Agaricomycetidae</taxon>
        <taxon>Agaricales</taxon>
        <taxon>Marasmiineae</taxon>
        <taxon>Mycenaceae</taxon>
        <taxon>Mycena</taxon>
    </lineage>
</organism>
<name>A0AAD6TIZ6_9AGAR</name>
<reference evidence="2" key="1">
    <citation type="submission" date="2023-03" db="EMBL/GenBank/DDBJ databases">
        <title>Massive genome expansion in bonnet fungi (Mycena s.s.) driven by repeated elements and novel gene families across ecological guilds.</title>
        <authorList>
            <consortium name="Lawrence Berkeley National Laboratory"/>
            <person name="Harder C.B."/>
            <person name="Miyauchi S."/>
            <person name="Viragh M."/>
            <person name="Kuo A."/>
            <person name="Thoen E."/>
            <person name="Andreopoulos B."/>
            <person name="Lu D."/>
            <person name="Skrede I."/>
            <person name="Drula E."/>
            <person name="Henrissat B."/>
            <person name="Morin E."/>
            <person name="Kohler A."/>
            <person name="Barry K."/>
            <person name="LaButti K."/>
            <person name="Morin E."/>
            <person name="Salamov A."/>
            <person name="Lipzen A."/>
            <person name="Mereny Z."/>
            <person name="Hegedus B."/>
            <person name="Baldrian P."/>
            <person name="Stursova M."/>
            <person name="Weitz H."/>
            <person name="Taylor A."/>
            <person name="Grigoriev I.V."/>
            <person name="Nagy L.G."/>
            <person name="Martin F."/>
            <person name="Kauserud H."/>
        </authorList>
    </citation>
    <scope>NUCLEOTIDE SEQUENCE</scope>
    <source>
        <strain evidence="2">CBHHK200</strain>
    </source>
</reference>